<sequence length="266" mass="28223">MRFSSAVVLALPALGLAQDQVPILDKVKGYLNKAKDAISSAVPAAPTPLDAGAAKVASKVQHELNQENWKQVLTTDPTASAPTTADWMVFITGGNSTCYGFCGNATKAWNDSVALLSAAPNAPNFAILDCEAQPILCNSWSVGPPSIYYMQIPKPLADQSAPAPTVRYIPLNRTMEASSVAAQMVKIVASKEYENTAPYEGLWHPFTGPLQQYGVAIPIGYILWGFAKMPSWLPMIVISMLSRSFMSKRMPQGGPPAAGGAPAPAS</sequence>
<dbReference type="OrthoDB" id="1733656at2759"/>
<evidence type="ECO:0000313" key="2">
    <source>
        <dbReference type="EMBL" id="ORY18835.1"/>
    </source>
</evidence>
<dbReference type="AlphaFoldDB" id="A0A1Y2AA12"/>
<evidence type="ECO:0000256" key="1">
    <source>
        <dbReference type="SAM" id="SignalP"/>
    </source>
</evidence>
<dbReference type="EMBL" id="MCFA01000005">
    <property type="protein sequence ID" value="ORY18835.1"/>
    <property type="molecule type" value="Genomic_DNA"/>
</dbReference>
<dbReference type="Proteomes" id="UP000193144">
    <property type="component" value="Unassembled WGS sequence"/>
</dbReference>
<organism evidence="2 3">
    <name type="scientific">Clohesyomyces aquaticus</name>
    <dbReference type="NCBI Taxonomy" id="1231657"/>
    <lineage>
        <taxon>Eukaryota</taxon>
        <taxon>Fungi</taxon>
        <taxon>Dikarya</taxon>
        <taxon>Ascomycota</taxon>
        <taxon>Pezizomycotina</taxon>
        <taxon>Dothideomycetes</taxon>
        <taxon>Pleosporomycetidae</taxon>
        <taxon>Pleosporales</taxon>
        <taxon>Lindgomycetaceae</taxon>
        <taxon>Clohesyomyces</taxon>
    </lineage>
</organism>
<comment type="caution">
    <text evidence="2">The sequence shown here is derived from an EMBL/GenBank/DDBJ whole genome shotgun (WGS) entry which is preliminary data.</text>
</comment>
<name>A0A1Y2AA12_9PLEO</name>
<dbReference type="STRING" id="1231657.A0A1Y2AA12"/>
<evidence type="ECO:0000313" key="3">
    <source>
        <dbReference type="Proteomes" id="UP000193144"/>
    </source>
</evidence>
<evidence type="ECO:0008006" key="4">
    <source>
        <dbReference type="Google" id="ProtNLM"/>
    </source>
</evidence>
<protein>
    <recommendedName>
        <fullName evidence="4">Peptidyl-tRNA hydrolase</fullName>
    </recommendedName>
</protein>
<reference evidence="2 3" key="1">
    <citation type="submission" date="2016-07" db="EMBL/GenBank/DDBJ databases">
        <title>Pervasive Adenine N6-methylation of Active Genes in Fungi.</title>
        <authorList>
            <consortium name="DOE Joint Genome Institute"/>
            <person name="Mondo S.J."/>
            <person name="Dannebaum R.O."/>
            <person name="Kuo R.C."/>
            <person name="Labutti K."/>
            <person name="Haridas S."/>
            <person name="Kuo A."/>
            <person name="Salamov A."/>
            <person name="Ahrendt S.R."/>
            <person name="Lipzen A."/>
            <person name="Sullivan W."/>
            <person name="Andreopoulos W.B."/>
            <person name="Clum A."/>
            <person name="Lindquist E."/>
            <person name="Daum C."/>
            <person name="Ramamoorthy G.K."/>
            <person name="Gryganskyi A."/>
            <person name="Culley D."/>
            <person name="Magnuson J.K."/>
            <person name="James T.Y."/>
            <person name="O'Malley M.A."/>
            <person name="Stajich J.E."/>
            <person name="Spatafora J.W."/>
            <person name="Visel A."/>
            <person name="Grigoriev I.V."/>
        </authorList>
    </citation>
    <scope>NUCLEOTIDE SEQUENCE [LARGE SCALE GENOMIC DNA]</scope>
    <source>
        <strain evidence="2 3">CBS 115471</strain>
    </source>
</reference>
<accession>A0A1Y2AA12</accession>
<keyword evidence="1" id="KW-0732">Signal</keyword>
<feature type="chain" id="PRO_5012960176" description="Peptidyl-tRNA hydrolase" evidence="1">
    <location>
        <begin position="18"/>
        <end position="266"/>
    </location>
</feature>
<keyword evidence="3" id="KW-1185">Reference proteome</keyword>
<proteinExistence type="predicted"/>
<feature type="signal peptide" evidence="1">
    <location>
        <begin position="1"/>
        <end position="17"/>
    </location>
</feature>
<gene>
    <name evidence="2" type="ORF">BCR34DRAFT_610158</name>
</gene>